<evidence type="ECO:0000256" key="7">
    <source>
        <dbReference type="RuleBase" id="RU004254"/>
    </source>
</evidence>
<evidence type="ECO:0000256" key="8">
    <source>
        <dbReference type="SAM" id="SignalP"/>
    </source>
</evidence>
<comment type="similarity">
    <text evidence="3">Belongs to the methylenetetrahydrofolate reductase family.</text>
</comment>
<dbReference type="EMBL" id="CAXAQS010000823">
    <property type="protein sequence ID" value="CAK9253345.1"/>
    <property type="molecule type" value="Genomic_DNA"/>
</dbReference>
<protein>
    <recommendedName>
        <fullName evidence="9">MTHFR SAM-binding regulatory domain-containing protein</fullName>
    </recommendedName>
</protein>
<keyword evidence="4" id="KW-0285">Flavoprotein</keyword>
<evidence type="ECO:0000256" key="2">
    <source>
        <dbReference type="ARBA" id="ARBA00004777"/>
    </source>
</evidence>
<keyword evidence="8" id="KW-0732">Signal</keyword>
<comment type="cofactor">
    <cofactor evidence="1">
        <name>FAD</name>
        <dbReference type="ChEBI" id="CHEBI:57692"/>
    </cofactor>
</comment>
<evidence type="ECO:0000259" key="9">
    <source>
        <dbReference type="Pfam" id="PF21895"/>
    </source>
</evidence>
<evidence type="ECO:0000256" key="5">
    <source>
        <dbReference type="ARBA" id="ARBA00022827"/>
    </source>
</evidence>
<gene>
    <name evidence="10" type="ORF">CSSPJE1EN1_LOCUS28723</name>
</gene>
<evidence type="ECO:0000256" key="6">
    <source>
        <dbReference type="ARBA" id="ARBA00023002"/>
    </source>
</evidence>
<evidence type="ECO:0000256" key="3">
    <source>
        <dbReference type="ARBA" id="ARBA00006743"/>
    </source>
</evidence>
<feature type="signal peptide" evidence="8">
    <location>
        <begin position="1"/>
        <end position="15"/>
    </location>
</feature>
<evidence type="ECO:0000256" key="1">
    <source>
        <dbReference type="ARBA" id="ARBA00001974"/>
    </source>
</evidence>
<sequence length="568" mass="62786">MLLLSVSSYTTGVLFLCIYETGCRFERPGKMEWAHMIGTITTCAYRNPYIHSMSLIVTEEQNTERNGYGHNARAGANNTELLRLWSQFYFDSASAVFPTYADVLRLEHENPTEFENRYTELTHLANRAFFDKILFKKRMRLVIEPFLLEANERAQSLRCTAFVRAVGLGLGVWSIHPSQSQLLIDVYGEILAEVPLSYISDLDFMYFNPNDLTNCGGIFHNESFKHTVGGNKIKIMFTKNDPAAPIEAGKLLVAQYAWDGNSYPGNEYWLGSLTASGDPAAACCSLISELQNPMINCDAFAPDRFKFHGVRKRPLPSPAIGHQGSGAGGLSHAIDLVRLIRQEHGDYFCVAVAGFPEGHPAAPSSSSGSSAISVQQQPSVASNVAVAANDASTITATTSPAALSLREQEILFLKQKIDAGADFVLTNFFYDAQLYLDYVAACRRVGITCPIIPVNGEPSEHELYGWGGSGGRVYQKAYVEFFVSPQNLIHCMEILQNHSNLTVYAVDSTGNGPRHPSAYNFKSEKKAVTAVTWGVFPNKEVLQPTVFDPETFLIWSEVCWPLDGYLRG</sequence>
<dbReference type="InterPro" id="IPR003171">
    <property type="entry name" value="Mehydrof_redctse-like"/>
</dbReference>
<dbReference type="InterPro" id="IPR053806">
    <property type="entry name" value="MTHFR_C"/>
</dbReference>
<feature type="domain" description="MTHFR SAM-binding regulatory" evidence="9">
    <location>
        <begin position="453"/>
        <end position="558"/>
    </location>
</feature>
<keyword evidence="6" id="KW-0560">Oxidoreductase</keyword>
<feature type="chain" id="PRO_5046809812" description="MTHFR SAM-binding regulatory domain-containing protein" evidence="8">
    <location>
        <begin position="16"/>
        <end position="568"/>
    </location>
</feature>
<dbReference type="Pfam" id="PF02219">
    <property type="entry name" value="MTHFR"/>
    <property type="match status" value="1"/>
</dbReference>
<evidence type="ECO:0000313" key="11">
    <source>
        <dbReference type="Proteomes" id="UP001497444"/>
    </source>
</evidence>
<organism evidence="10 11">
    <name type="scientific">Sphagnum jensenii</name>
    <dbReference type="NCBI Taxonomy" id="128206"/>
    <lineage>
        <taxon>Eukaryota</taxon>
        <taxon>Viridiplantae</taxon>
        <taxon>Streptophyta</taxon>
        <taxon>Embryophyta</taxon>
        <taxon>Bryophyta</taxon>
        <taxon>Sphagnophytina</taxon>
        <taxon>Sphagnopsida</taxon>
        <taxon>Sphagnales</taxon>
        <taxon>Sphagnaceae</taxon>
        <taxon>Sphagnum</taxon>
    </lineage>
</organism>
<name>A0ABP0VIL2_9BRYO</name>
<accession>A0ABP0VIL2</accession>
<keyword evidence="11" id="KW-1185">Reference proteome</keyword>
<dbReference type="Proteomes" id="UP001497444">
    <property type="component" value="Unassembled WGS sequence"/>
</dbReference>
<dbReference type="PANTHER" id="PTHR45754">
    <property type="entry name" value="METHYLENETETRAHYDROFOLATE REDUCTASE"/>
    <property type="match status" value="1"/>
</dbReference>
<dbReference type="SUPFAM" id="SSF51730">
    <property type="entry name" value="FAD-linked oxidoreductase"/>
    <property type="match status" value="2"/>
</dbReference>
<dbReference type="InterPro" id="IPR029041">
    <property type="entry name" value="FAD-linked_oxidoreductase-like"/>
</dbReference>
<dbReference type="Pfam" id="PF21895">
    <property type="entry name" value="MTHFR_C"/>
    <property type="match status" value="1"/>
</dbReference>
<comment type="pathway">
    <text evidence="2 7">One-carbon metabolism; tetrahydrofolate interconversion.</text>
</comment>
<reference evidence="10" key="1">
    <citation type="submission" date="2024-02" db="EMBL/GenBank/DDBJ databases">
        <authorList>
            <consortium name="ELIXIR-Norway"/>
            <consortium name="Elixir Norway"/>
        </authorList>
    </citation>
    <scope>NUCLEOTIDE SEQUENCE</scope>
</reference>
<proteinExistence type="inferred from homology"/>
<comment type="caution">
    <text evidence="10">The sequence shown here is derived from an EMBL/GenBank/DDBJ whole genome shotgun (WGS) entry which is preliminary data.</text>
</comment>
<dbReference type="PANTHER" id="PTHR45754:SF3">
    <property type="entry name" value="METHYLENETETRAHYDROFOLATE REDUCTASE (NADPH)"/>
    <property type="match status" value="1"/>
</dbReference>
<dbReference type="Pfam" id="PF16062">
    <property type="entry name" value="MavL-like"/>
    <property type="match status" value="1"/>
</dbReference>
<evidence type="ECO:0000313" key="10">
    <source>
        <dbReference type="EMBL" id="CAK9253345.1"/>
    </source>
</evidence>
<evidence type="ECO:0000256" key="4">
    <source>
        <dbReference type="ARBA" id="ARBA00022630"/>
    </source>
</evidence>
<dbReference type="InterPro" id="IPR032063">
    <property type="entry name" value="MavL-like"/>
</dbReference>
<keyword evidence="5" id="KW-0274">FAD</keyword>
<dbReference type="Gene3D" id="3.20.20.220">
    <property type="match status" value="1"/>
</dbReference>